<evidence type="ECO:0000256" key="1">
    <source>
        <dbReference type="SAM" id="MobiDB-lite"/>
    </source>
</evidence>
<feature type="transmembrane region" description="Helical" evidence="2">
    <location>
        <begin position="72"/>
        <end position="92"/>
    </location>
</feature>
<evidence type="ECO:0000256" key="2">
    <source>
        <dbReference type="SAM" id="Phobius"/>
    </source>
</evidence>
<accession>A0ABX2FQG2</accession>
<name>A0ABX2FQG2_9BACT</name>
<dbReference type="InterPro" id="IPR023393">
    <property type="entry name" value="START-like_dom_sf"/>
</dbReference>
<dbReference type="SUPFAM" id="SSF55961">
    <property type="entry name" value="Bet v1-like"/>
    <property type="match status" value="1"/>
</dbReference>
<evidence type="ECO:0000313" key="4">
    <source>
        <dbReference type="Proteomes" id="UP000779507"/>
    </source>
</evidence>
<dbReference type="CDD" id="cd07812">
    <property type="entry name" value="SRPBCC"/>
    <property type="match status" value="1"/>
</dbReference>
<keyword evidence="2" id="KW-0812">Transmembrane</keyword>
<proteinExistence type="predicted"/>
<feature type="transmembrane region" description="Helical" evidence="2">
    <location>
        <begin position="104"/>
        <end position="126"/>
    </location>
</feature>
<comment type="caution">
    <text evidence="3">The sequence shown here is derived from an EMBL/GenBank/DDBJ whole genome shotgun (WGS) entry which is preliminary data.</text>
</comment>
<keyword evidence="4" id="KW-1185">Reference proteome</keyword>
<feature type="transmembrane region" description="Helical" evidence="2">
    <location>
        <begin position="43"/>
        <end position="66"/>
    </location>
</feature>
<organism evidence="3 4">
    <name type="scientific">Hymenobacter caeli</name>
    <dbReference type="NCBI Taxonomy" id="2735894"/>
    <lineage>
        <taxon>Bacteria</taxon>
        <taxon>Pseudomonadati</taxon>
        <taxon>Bacteroidota</taxon>
        <taxon>Cytophagia</taxon>
        <taxon>Cytophagales</taxon>
        <taxon>Hymenobacteraceae</taxon>
        <taxon>Hymenobacter</taxon>
    </lineage>
</organism>
<gene>
    <name evidence="3" type="ORF">HNP98_002221</name>
</gene>
<keyword evidence="2" id="KW-0472">Membrane</keyword>
<evidence type="ECO:0000313" key="3">
    <source>
        <dbReference type="EMBL" id="NRT19392.1"/>
    </source>
</evidence>
<keyword evidence="2" id="KW-1133">Transmembrane helix</keyword>
<feature type="compositionally biased region" description="Pro residues" evidence="1">
    <location>
        <begin position="7"/>
        <end position="17"/>
    </location>
</feature>
<protein>
    <recommendedName>
        <fullName evidence="5">SRPBCC family protein</fullName>
    </recommendedName>
</protein>
<dbReference type="EMBL" id="JABSNP010000009">
    <property type="protein sequence ID" value="NRT19392.1"/>
    <property type="molecule type" value="Genomic_DNA"/>
</dbReference>
<feature type="compositionally biased region" description="Low complexity" evidence="1">
    <location>
        <begin position="18"/>
        <end position="27"/>
    </location>
</feature>
<reference evidence="3 4" key="1">
    <citation type="submission" date="2020-05" db="EMBL/GenBank/DDBJ databases">
        <title>Genomic Encyclopedia of Type Strains, Phase IV (KMG-V): Genome sequencing to study the core and pangenomes of soil and plant-associated prokaryotes.</title>
        <authorList>
            <person name="Whitman W."/>
        </authorList>
    </citation>
    <scope>NUCLEOTIDE SEQUENCE [LARGE SCALE GENOMIC DNA]</scope>
    <source>
        <strain evidence="3 4">9A</strain>
    </source>
</reference>
<feature type="region of interest" description="Disordered" evidence="1">
    <location>
        <begin position="1"/>
        <end position="34"/>
    </location>
</feature>
<feature type="transmembrane region" description="Helical" evidence="2">
    <location>
        <begin position="132"/>
        <end position="157"/>
    </location>
</feature>
<evidence type="ECO:0008006" key="5">
    <source>
        <dbReference type="Google" id="ProtNLM"/>
    </source>
</evidence>
<dbReference type="RefSeq" id="WP_173810118.1">
    <property type="nucleotide sequence ID" value="NZ_JABSNP010000009.1"/>
</dbReference>
<dbReference type="Gene3D" id="3.30.530.20">
    <property type="match status" value="1"/>
</dbReference>
<sequence>MDSLENTPPPAPDPAPAPLADSPESEAQPGPPATTWDAVRSNAWVCALLAVLGTGAVGCGLMWISVGVFQSYGVTVFCFSPALCSFLAIIFYNWARPDEQRKGIASMAGIVVGVLAVGSALLLLVASGGEGFICILMALPFAFVLALVGALVGQAVVPAVARRPHPLPVFAVAVLLYPLAQGYETAHPAPALPRLVVTQLVVAAPPARVWAALLQPTDYPAVTGLFRAGVVYPVRTEFAQAGRAHGPRTLVCRYSQGVARLPVVGWVPGRSLTFAVPAPDMPAPMHELSPYPSIHAPHLHGYFQVDSGTFRLRPLPGGRTLLEARTVYRHSIGPQFYWHLWSDYLLDAMHQRVLATLKARAEAAPALAQTTARPRHD</sequence>
<dbReference type="Proteomes" id="UP000779507">
    <property type="component" value="Unassembled WGS sequence"/>
</dbReference>